<evidence type="ECO:0000256" key="1">
    <source>
        <dbReference type="ARBA" id="ARBA00001946"/>
    </source>
</evidence>
<reference evidence="5 6" key="1">
    <citation type="journal article" date="2019" name="Int. J. Syst. Evol. Microbiol.">
        <title>The Global Catalogue of Microorganisms (GCM) 10K type strain sequencing project: providing services to taxonomists for standard genome sequencing and annotation.</title>
        <authorList>
            <consortium name="The Broad Institute Genomics Platform"/>
            <consortium name="The Broad Institute Genome Sequencing Center for Infectious Disease"/>
            <person name="Wu L."/>
            <person name="Ma J."/>
        </authorList>
    </citation>
    <scope>NUCLEOTIDE SEQUENCE [LARGE SCALE GENOMIC DNA]</scope>
    <source>
        <strain evidence="5 6">JCM 16013</strain>
    </source>
</reference>
<dbReference type="Proteomes" id="UP001499854">
    <property type="component" value="Unassembled WGS sequence"/>
</dbReference>
<evidence type="ECO:0000256" key="3">
    <source>
        <dbReference type="ARBA" id="ARBA00022801"/>
    </source>
</evidence>
<keyword evidence="6" id="KW-1185">Reference proteome</keyword>
<name>A0ABN2QWS7_9ACTN</name>
<dbReference type="PRINTS" id="PR00413">
    <property type="entry name" value="HADHALOGNASE"/>
</dbReference>
<keyword evidence="2" id="KW-0479">Metal-binding</keyword>
<dbReference type="InterPro" id="IPR051400">
    <property type="entry name" value="HAD-like_hydrolase"/>
</dbReference>
<dbReference type="SFLD" id="SFLDG01129">
    <property type="entry name" value="C1.5:_HAD__Beta-PGM__Phosphata"/>
    <property type="match status" value="1"/>
</dbReference>
<keyword evidence="3" id="KW-0378">Hydrolase</keyword>
<keyword evidence="4" id="KW-0460">Magnesium</keyword>
<proteinExistence type="predicted"/>
<dbReference type="InterPro" id="IPR036412">
    <property type="entry name" value="HAD-like_sf"/>
</dbReference>
<evidence type="ECO:0000256" key="4">
    <source>
        <dbReference type="ARBA" id="ARBA00022842"/>
    </source>
</evidence>
<comment type="caution">
    <text evidence="5">The sequence shown here is derived from an EMBL/GenBank/DDBJ whole genome shotgun (WGS) entry which is preliminary data.</text>
</comment>
<dbReference type="EMBL" id="BAAAQM010000005">
    <property type="protein sequence ID" value="GAA1959546.1"/>
    <property type="molecule type" value="Genomic_DNA"/>
</dbReference>
<dbReference type="InterPro" id="IPR023214">
    <property type="entry name" value="HAD_sf"/>
</dbReference>
<dbReference type="Gene3D" id="1.10.150.520">
    <property type="match status" value="1"/>
</dbReference>
<accession>A0ABN2QWS7</accession>
<dbReference type="PANTHER" id="PTHR46470">
    <property type="entry name" value="N-ACYLNEURAMINATE-9-PHOSPHATASE"/>
    <property type="match status" value="1"/>
</dbReference>
<evidence type="ECO:0000313" key="6">
    <source>
        <dbReference type="Proteomes" id="UP001499854"/>
    </source>
</evidence>
<dbReference type="Gene3D" id="3.40.50.1000">
    <property type="entry name" value="HAD superfamily/HAD-like"/>
    <property type="match status" value="1"/>
</dbReference>
<dbReference type="SFLD" id="SFLDS00003">
    <property type="entry name" value="Haloacid_Dehalogenase"/>
    <property type="match status" value="1"/>
</dbReference>
<evidence type="ECO:0008006" key="7">
    <source>
        <dbReference type="Google" id="ProtNLM"/>
    </source>
</evidence>
<dbReference type="PANTHER" id="PTHR46470:SF2">
    <property type="entry name" value="GLYCERALDEHYDE 3-PHOSPHATE PHOSPHATASE"/>
    <property type="match status" value="1"/>
</dbReference>
<dbReference type="RefSeq" id="WP_344656176.1">
    <property type="nucleotide sequence ID" value="NZ_BAAAQM010000005.1"/>
</dbReference>
<dbReference type="Pfam" id="PF00702">
    <property type="entry name" value="Hydrolase"/>
    <property type="match status" value="1"/>
</dbReference>
<gene>
    <name evidence="5" type="ORF">GCM10009838_14910</name>
</gene>
<protein>
    <recommendedName>
        <fullName evidence="7">HAD-superfamily hydrolase, subfamily IA, variant 1</fullName>
    </recommendedName>
</protein>
<dbReference type="InterPro" id="IPR006439">
    <property type="entry name" value="HAD-SF_hydro_IA"/>
</dbReference>
<comment type="cofactor">
    <cofactor evidence="1">
        <name>Mg(2+)</name>
        <dbReference type="ChEBI" id="CHEBI:18420"/>
    </cofactor>
</comment>
<dbReference type="SUPFAM" id="SSF56784">
    <property type="entry name" value="HAD-like"/>
    <property type="match status" value="1"/>
</dbReference>
<sequence length="217" mass="23246">MPRLALFDLDDTLISSKDAFIAWIGEVVAAHGAGGDARGFLEKEHVFWTGSPDDTFRGLVDYFALPADPAELMHAYRGRMVELLAPYPGVTDGLEALRDAGWRIGIVTNGFGDFQNAKIDAVGLRAYVDVVCVSDVEGTWKPEAKIFELASDRAGAPLEGGWMVGDSLAADIAGGNGAGLHTAWLHHGRPLPAAGDPQPDQVIEYTAEAFDLILGRR</sequence>
<organism evidence="5 6">
    <name type="scientific">Catenulispora subtropica</name>
    <dbReference type="NCBI Taxonomy" id="450798"/>
    <lineage>
        <taxon>Bacteria</taxon>
        <taxon>Bacillati</taxon>
        <taxon>Actinomycetota</taxon>
        <taxon>Actinomycetes</taxon>
        <taxon>Catenulisporales</taxon>
        <taxon>Catenulisporaceae</taxon>
        <taxon>Catenulispora</taxon>
    </lineage>
</organism>
<evidence type="ECO:0000313" key="5">
    <source>
        <dbReference type="EMBL" id="GAA1959546.1"/>
    </source>
</evidence>
<dbReference type="NCBIfam" id="TIGR01549">
    <property type="entry name" value="HAD-SF-IA-v1"/>
    <property type="match status" value="1"/>
</dbReference>
<evidence type="ECO:0000256" key="2">
    <source>
        <dbReference type="ARBA" id="ARBA00022723"/>
    </source>
</evidence>